<keyword evidence="1" id="KW-1133">Transmembrane helix</keyword>
<proteinExistence type="predicted"/>
<gene>
    <name evidence="2" type="ORF">I6I53_08895</name>
</gene>
<keyword evidence="1" id="KW-0812">Transmembrane</keyword>
<accession>A0A7T9Z5I0</accession>
<dbReference type="AlphaFoldDB" id="A0A7T9Z5I0"/>
<evidence type="ECO:0000256" key="1">
    <source>
        <dbReference type="SAM" id="Phobius"/>
    </source>
</evidence>
<protein>
    <submittedName>
        <fullName evidence="2">Uncharacterized protein</fullName>
    </submittedName>
</protein>
<reference evidence="2 3" key="1">
    <citation type="submission" date="2021-01" db="EMBL/GenBank/DDBJ databases">
        <title>FDA dAtabase for Regulatory Grade micrObial Sequences (FDA-ARGOS): Supporting development and validation of Infectious Disease Dx tests.</title>
        <authorList>
            <person name="Sproer C."/>
            <person name="Gronow S."/>
            <person name="Severitt S."/>
            <person name="Schroder I."/>
            <person name="Tallon L."/>
            <person name="Sadzewicz L."/>
            <person name="Zhao X."/>
            <person name="Boylan J."/>
            <person name="Ott S."/>
            <person name="Bowen H."/>
            <person name="Vavikolanu K."/>
            <person name="Mehta A."/>
            <person name="Aluvathingal J."/>
            <person name="Nadendla S."/>
            <person name="Lowell S."/>
            <person name="Myers T."/>
            <person name="Yan Y."/>
            <person name="Sichtig H."/>
        </authorList>
    </citation>
    <scope>NUCLEOTIDE SEQUENCE [LARGE SCALE GENOMIC DNA]</scope>
    <source>
        <strain evidence="2 3">FDAARGOS_1096</strain>
    </source>
</reference>
<dbReference type="GeneID" id="66213220"/>
<name>A0A7T9Z5I0_9GAMM</name>
<dbReference type="Proteomes" id="UP000595320">
    <property type="component" value="Chromosome"/>
</dbReference>
<feature type="transmembrane region" description="Helical" evidence="1">
    <location>
        <begin position="169"/>
        <end position="187"/>
    </location>
</feature>
<sequence length="240" mass="27805">MSSLKDAFEILEKTIVLVLPHLQKTKKDIQLYKDLKEQTNDQQEKEEYDSKIKDLLVYKTTKGSGFTNTSIRDFNKRFPNAQLHSHHYKFMTDQEKRLVKISRNLDGNITNVESIISKEQMNEDEMKNARNIFLGFSIMLIPTFLESSLMTSLFSKYIPIINQLIENKILFSTIIISSILASIFVVIRSIKNVFDIYTLQELIKYKVIQEIPTIQTQLTSASEVIIDQTNSQITGRTENN</sequence>
<feature type="transmembrane region" description="Helical" evidence="1">
    <location>
        <begin position="131"/>
        <end position="149"/>
    </location>
</feature>
<keyword evidence="1" id="KW-0472">Membrane</keyword>
<dbReference type="EMBL" id="CP068176">
    <property type="protein sequence ID" value="QQT85075.1"/>
    <property type="molecule type" value="Genomic_DNA"/>
</dbReference>
<dbReference type="RefSeq" id="WP_004999053.1">
    <property type="nucleotide sequence ID" value="NZ_BKVT01000061.1"/>
</dbReference>
<evidence type="ECO:0000313" key="2">
    <source>
        <dbReference type="EMBL" id="QQT85075.1"/>
    </source>
</evidence>
<evidence type="ECO:0000313" key="3">
    <source>
        <dbReference type="Proteomes" id="UP000595320"/>
    </source>
</evidence>
<organism evidence="2 3">
    <name type="scientific">Acinetobacter ursingii</name>
    <dbReference type="NCBI Taxonomy" id="108980"/>
    <lineage>
        <taxon>Bacteria</taxon>
        <taxon>Pseudomonadati</taxon>
        <taxon>Pseudomonadota</taxon>
        <taxon>Gammaproteobacteria</taxon>
        <taxon>Moraxellales</taxon>
        <taxon>Moraxellaceae</taxon>
        <taxon>Acinetobacter</taxon>
    </lineage>
</organism>